<sequence length="174" mass="18558">MTQDKHDPVVVSENGQGPYQQTVRVGKHCLIADEPVAMGGSDAGPAPFDFLLASLGSCTSITLRMYAERKGLPLAGVSVELTHDRVEVEGGGKVDRISRLIRLDGDLTPEQRSRLLAIANKCPIYRCLQSDIRIDSLLADPSGASAADGATPGVPNVTDRSDWSSISGDLRDRS</sequence>
<accession>A0A935PZ02</accession>
<dbReference type="InterPro" id="IPR015946">
    <property type="entry name" value="KH_dom-like_a/b"/>
</dbReference>
<evidence type="ECO:0000256" key="1">
    <source>
        <dbReference type="SAM" id="MobiDB-lite"/>
    </source>
</evidence>
<comment type="caution">
    <text evidence="2">The sequence shown here is derived from an EMBL/GenBank/DDBJ whole genome shotgun (WGS) entry which is preliminary data.</text>
</comment>
<dbReference type="Gene3D" id="3.30.300.20">
    <property type="match status" value="1"/>
</dbReference>
<dbReference type="InterPro" id="IPR036102">
    <property type="entry name" value="OsmC/Ohrsf"/>
</dbReference>
<dbReference type="AlphaFoldDB" id="A0A935PZ02"/>
<feature type="region of interest" description="Disordered" evidence="1">
    <location>
        <begin position="143"/>
        <end position="174"/>
    </location>
</feature>
<dbReference type="Proteomes" id="UP000697998">
    <property type="component" value="Unassembled WGS sequence"/>
</dbReference>
<gene>
    <name evidence="2" type="ORF">IPJ27_09190</name>
</gene>
<evidence type="ECO:0000313" key="3">
    <source>
        <dbReference type="Proteomes" id="UP000697998"/>
    </source>
</evidence>
<organism evidence="2 3">
    <name type="scientific">Candidatus Accumulibacter proximus</name>
    <dbReference type="NCBI Taxonomy" id="2954385"/>
    <lineage>
        <taxon>Bacteria</taxon>
        <taxon>Pseudomonadati</taxon>
        <taxon>Pseudomonadota</taxon>
        <taxon>Betaproteobacteria</taxon>
        <taxon>Candidatus Accumulibacter</taxon>
    </lineage>
</organism>
<protein>
    <submittedName>
        <fullName evidence="2">OsmC family protein</fullName>
    </submittedName>
</protein>
<dbReference type="Pfam" id="PF02566">
    <property type="entry name" value="OsmC"/>
    <property type="match status" value="1"/>
</dbReference>
<dbReference type="EMBL" id="JADJMH010000006">
    <property type="protein sequence ID" value="MBK7674912.1"/>
    <property type="molecule type" value="Genomic_DNA"/>
</dbReference>
<dbReference type="PANTHER" id="PTHR39624:SF2">
    <property type="entry name" value="OSMC-LIKE PROTEIN"/>
    <property type="match status" value="1"/>
</dbReference>
<evidence type="ECO:0000313" key="2">
    <source>
        <dbReference type="EMBL" id="MBK7674912.1"/>
    </source>
</evidence>
<dbReference type="PANTHER" id="PTHR39624">
    <property type="entry name" value="PROTEIN INVOLVED IN RIMO-MEDIATED BETA-METHYLTHIOLATION OF RIBOSOMAL PROTEIN S12 YCAO"/>
    <property type="match status" value="1"/>
</dbReference>
<dbReference type="SUPFAM" id="SSF82784">
    <property type="entry name" value="OsmC-like"/>
    <property type="match status" value="1"/>
</dbReference>
<proteinExistence type="predicted"/>
<name>A0A935PZ02_9PROT</name>
<feature type="compositionally biased region" description="Low complexity" evidence="1">
    <location>
        <begin position="143"/>
        <end position="153"/>
    </location>
</feature>
<reference evidence="2 3" key="1">
    <citation type="submission" date="2020-10" db="EMBL/GenBank/DDBJ databases">
        <title>Connecting structure to function with the recovery of over 1000 high-quality activated sludge metagenome-assembled genomes encoding full-length rRNA genes using long-read sequencing.</title>
        <authorList>
            <person name="Singleton C.M."/>
            <person name="Petriglieri F."/>
            <person name="Kristensen J.M."/>
            <person name="Kirkegaard R.H."/>
            <person name="Michaelsen T.Y."/>
            <person name="Andersen M.H."/>
            <person name="Karst S.M."/>
            <person name="Dueholm M.S."/>
            <person name="Nielsen P.H."/>
            <person name="Albertsen M."/>
        </authorList>
    </citation>
    <scope>NUCLEOTIDE SEQUENCE [LARGE SCALE GENOMIC DNA]</scope>
    <source>
        <strain evidence="2">EsbW_18-Q3-R4-48_BATAC.285</strain>
    </source>
</reference>
<dbReference type="InterPro" id="IPR003718">
    <property type="entry name" value="OsmC/Ohr_fam"/>
</dbReference>